<dbReference type="EMBL" id="JANJYJ010000001">
    <property type="protein sequence ID" value="KAK3228764.1"/>
    <property type="molecule type" value="Genomic_DNA"/>
</dbReference>
<reference evidence="1" key="1">
    <citation type="journal article" date="2023" name="Plant J.">
        <title>Genome sequences and population genomics provide insights into the demographic history, inbreeding, and mutation load of two 'living fossil' tree species of Dipteronia.</title>
        <authorList>
            <person name="Feng Y."/>
            <person name="Comes H.P."/>
            <person name="Chen J."/>
            <person name="Zhu S."/>
            <person name="Lu R."/>
            <person name="Zhang X."/>
            <person name="Li P."/>
            <person name="Qiu J."/>
            <person name="Olsen K.M."/>
            <person name="Qiu Y."/>
        </authorList>
    </citation>
    <scope>NUCLEOTIDE SEQUENCE</scope>
    <source>
        <strain evidence="1">NBL</strain>
    </source>
</reference>
<accession>A0AAE0B3U6</accession>
<sequence length="176" mass="20161">MGFGGKWRRWMECCISTLMLSVLVNGSLTRQFKLEKDLRQGDSLSLLLFNVAVEGLSALFKKAESLDLIKGVTFGAEAVHVSHLQFADDTILFLQPNMNYLMNAKRILRIAKRIEGLQRKFFWGDVCDKRKIHTVNWETMCRARNNGGLGIGLVIDKNKGLLAKWIWRFGREEDLL</sequence>
<evidence type="ECO:0008006" key="3">
    <source>
        <dbReference type="Google" id="ProtNLM"/>
    </source>
</evidence>
<gene>
    <name evidence="1" type="ORF">Dsin_000645</name>
</gene>
<name>A0AAE0B3U6_9ROSI</name>
<protein>
    <recommendedName>
        <fullName evidence="3">Reverse transcriptase domain-containing protein</fullName>
    </recommendedName>
</protein>
<dbReference type="Proteomes" id="UP001281410">
    <property type="component" value="Unassembled WGS sequence"/>
</dbReference>
<organism evidence="1 2">
    <name type="scientific">Dipteronia sinensis</name>
    <dbReference type="NCBI Taxonomy" id="43782"/>
    <lineage>
        <taxon>Eukaryota</taxon>
        <taxon>Viridiplantae</taxon>
        <taxon>Streptophyta</taxon>
        <taxon>Embryophyta</taxon>
        <taxon>Tracheophyta</taxon>
        <taxon>Spermatophyta</taxon>
        <taxon>Magnoliopsida</taxon>
        <taxon>eudicotyledons</taxon>
        <taxon>Gunneridae</taxon>
        <taxon>Pentapetalae</taxon>
        <taxon>rosids</taxon>
        <taxon>malvids</taxon>
        <taxon>Sapindales</taxon>
        <taxon>Sapindaceae</taxon>
        <taxon>Hippocastanoideae</taxon>
        <taxon>Acereae</taxon>
        <taxon>Dipteronia</taxon>
    </lineage>
</organism>
<dbReference type="PANTHER" id="PTHR33116">
    <property type="entry name" value="REVERSE TRANSCRIPTASE ZINC-BINDING DOMAIN-CONTAINING PROTEIN-RELATED-RELATED"/>
    <property type="match status" value="1"/>
</dbReference>
<proteinExistence type="predicted"/>
<dbReference type="AlphaFoldDB" id="A0AAE0B3U6"/>
<evidence type="ECO:0000313" key="2">
    <source>
        <dbReference type="Proteomes" id="UP001281410"/>
    </source>
</evidence>
<dbReference type="PANTHER" id="PTHR33116:SF75">
    <property type="entry name" value="RIBONUCLEASE H PROTEIN"/>
    <property type="match status" value="1"/>
</dbReference>
<comment type="caution">
    <text evidence="1">The sequence shown here is derived from an EMBL/GenBank/DDBJ whole genome shotgun (WGS) entry which is preliminary data.</text>
</comment>
<keyword evidence="2" id="KW-1185">Reference proteome</keyword>
<evidence type="ECO:0000313" key="1">
    <source>
        <dbReference type="EMBL" id="KAK3228764.1"/>
    </source>
</evidence>